<proteinExistence type="predicted"/>
<dbReference type="Proteomes" id="UP000488299">
    <property type="component" value="Unassembled WGS sequence"/>
</dbReference>
<comment type="caution">
    <text evidence="1">The sequence shown here is derived from an EMBL/GenBank/DDBJ whole genome shotgun (WGS) entry which is preliminary data.</text>
</comment>
<dbReference type="GO" id="GO:0030246">
    <property type="term" value="F:carbohydrate binding"/>
    <property type="evidence" value="ECO:0007669"/>
    <property type="project" value="InterPro"/>
</dbReference>
<accession>A0A7J5U1Y6</accession>
<reference evidence="1 2" key="1">
    <citation type="submission" date="2019-10" db="EMBL/GenBank/DDBJ databases">
        <title>Rudanella paleaurantiibacter sp. nov., isolated from sludge.</title>
        <authorList>
            <person name="Xu S.Q."/>
        </authorList>
    </citation>
    <scope>NUCLEOTIDE SEQUENCE [LARGE SCALE GENOMIC DNA]</scope>
    <source>
        <strain evidence="1 2">HX-22-17</strain>
    </source>
</reference>
<evidence type="ECO:0000313" key="2">
    <source>
        <dbReference type="Proteomes" id="UP000488299"/>
    </source>
</evidence>
<dbReference type="Gene3D" id="3.40.50.1820">
    <property type="entry name" value="alpha/beta hydrolase"/>
    <property type="match status" value="1"/>
</dbReference>
<organism evidence="1 2">
    <name type="scientific">Rudanella paleaurantiibacter</name>
    <dbReference type="NCBI Taxonomy" id="2614655"/>
    <lineage>
        <taxon>Bacteria</taxon>
        <taxon>Pseudomonadati</taxon>
        <taxon>Bacteroidota</taxon>
        <taxon>Cytophagia</taxon>
        <taxon>Cytophagales</taxon>
        <taxon>Cytophagaceae</taxon>
        <taxon>Rudanella</taxon>
    </lineage>
</organism>
<dbReference type="PANTHER" id="PTHR48098:SF6">
    <property type="entry name" value="FERRI-BACILLIBACTIN ESTERASE BESA"/>
    <property type="match status" value="1"/>
</dbReference>
<gene>
    <name evidence="1" type="ORF">F5984_05550</name>
</gene>
<sequence>MPLQLQLNTPVTDDRPVFVSGNFCGWHPDLDVFRLQQSAPGTYTLTFPTDLRLPDVVEYKYTRGGWDSVELTGAGESRPNRVLSPGTEFQQDFAPHWRLSGQAFNPALVPHLKVLSSDFYAPQLGASRRVRVLLPHDYHQNPNKRYPVLYLHDGQNLIGEGEGYGSWGVEQKMAILAARRHHEVILVTIDHGYQQRIEEFTVHKSRMAQGRGRAYLAFIAQTLKPAIDAQYRTLPDAPNTGLGGSSLGGLISIYGGLLHPHVFGRLMVFSPSLWISPKIYFDAIRFQTPSPMRIYVYGGETESKYMVPNLQRFQDSLLKQCYNGQPIDIYLSVDPDGTHQEVHWGREFPAALEWLFYAQPAV</sequence>
<dbReference type="SUPFAM" id="SSF49452">
    <property type="entry name" value="Starch-binding domain-like"/>
    <property type="match status" value="1"/>
</dbReference>
<dbReference type="EMBL" id="WELI01000002">
    <property type="protein sequence ID" value="KAB7731691.1"/>
    <property type="molecule type" value="Genomic_DNA"/>
</dbReference>
<dbReference type="InterPro" id="IPR000801">
    <property type="entry name" value="Esterase-like"/>
</dbReference>
<dbReference type="PANTHER" id="PTHR48098">
    <property type="entry name" value="ENTEROCHELIN ESTERASE-RELATED"/>
    <property type="match status" value="1"/>
</dbReference>
<dbReference type="Pfam" id="PF00756">
    <property type="entry name" value="Esterase"/>
    <property type="match status" value="1"/>
</dbReference>
<evidence type="ECO:0000313" key="1">
    <source>
        <dbReference type="EMBL" id="KAB7731691.1"/>
    </source>
</evidence>
<dbReference type="InterPro" id="IPR050583">
    <property type="entry name" value="Mycobacterial_A85_antigen"/>
</dbReference>
<dbReference type="RefSeq" id="WP_152123289.1">
    <property type="nucleotide sequence ID" value="NZ_WELI01000002.1"/>
</dbReference>
<protein>
    <submittedName>
        <fullName evidence="1">Carbohydrate esterase</fullName>
    </submittedName>
</protein>
<keyword evidence="2" id="KW-1185">Reference proteome</keyword>
<name>A0A7J5U1Y6_9BACT</name>
<dbReference type="AlphaFoldDB" id="A0A7J5U1Y6"/>
<dbReference type="InterPro" id="IPR013784">
    <property type="entry name" value="Carb-bd-like_fold"/>
</dbReference>
<dbReference type="SUPFAM" id="SSF53474">
    <property type="entry name" value="alpha/beta-Hydrolases"/>
    <property type="match status" value="1"/>
</dbReference>
<dbReference type="InterPro" id="IPR029058">
    <property type="entry name" value="AB_hydrolase_fold"/>
</dbReference>